<dbReference type="Proteomes" id="UP000055048">
    <property type="component" value="Unassembled WGS sequence"/>
</dbReference>
<sequence length="43" mass="4917">MSENFRKPENQLAQMKLILSEQFAGKSLLMLYGNLAFIMSPII</sequence>
<organism evidence="1 2">
    <name type="scientific">Trichinella murrelli</name>
    <dbReference type="NCBI Taxonomy" id="144512"/>
    <lineage>
        <taxon>Eukaryota</taxon>
        <taxon>Metazoa</taxon>
        <taxon>Ecdysozoa</taxon>
        <taxon>Nematoda</taxon>
        <taxon>Enoplea</taxon>
        <taxon>Dorylaimia</taxon>
        <taxon>Trichinellida</taxon>
        <taxon>Trichinellidae</taxon>
        <taxon>Trichinella</taxon>
    </lineage>
</organism>
<dbReference type="AlphaFoldDB" id="A0A0V0SUX7"/>
<comment type="caution">
    <text evidence="1">The sequence shown here is derived from an EMBL/GenBank/DDBJ whole genome shotgun (WGS) entry which is preliminary data.</text>
</comment>
<name>A0A0V0SUX7_9BILA</name>
<evidence type="ECO:0000313" key="1">
    <source>
        <dbReference type="EMBL" id="KRX30147.1"/>
    </source>
</evidence>
<gene>
    <name evidence="1" type="ORF">T05_1492</name>
</gene>
<evidence type="ECO:0000313" key="2">
    <source>
        <dbReference type="Proteomes" id="UP000055048"/>
    </source>
</evidence>
<proteinExistence type="predicted"/>
<protein>
    <submittedName>
        <fullName evidence="1">Uncharacterized protein</fullName>
    </submittedName>
</protein>
<accession>A0A0V0SUX7</accession>
<keyword evidence="2" id="KW-1185">Reference proteome</keyword>
<reference evidence="1 2" key="1">
    <citation type="submission" date="2015-01" db="EMBL/GenBank/DDBJ databases">
        <title>Evolution of Trichinella species and genotypes.</title>
        <authorList>
            <person name="Korhonen P.K."/>
            <person name="Edoardo P."/>
            <person name="Giuseppe L.R."/>
            <person name="Gasser R.B."/>
        </authorList>
    </citation>
    <scope>NUCLEOTIDE SEQUENCE [LARGE SCALE GENOMIC DNA]</scope>
    <source>
        <strain evidence="1">ISS417</strain>
    </source>
</reference>
<dbReference type="EMBL" id="JYDJ01002690">
    <property type="protein sequence ID" value="KRX30147.1"/>
    <property type="molecule type" value="Genomic_DNA"/>
</dbReference>